<accession>A0ABR0JY19</accession>
<evidence type="ECO:0000256" key="3">
    <source>
        <dbReference type="ARBA" id="ARBA00008773"/>
    </source>
</evidence>
<dbReference type="InterPro" id="IPR050732">
    <property type="entry name" value="Beta-glucan_modifiers"/>
</dbReference>
<dbReference type="Proteomes" id="UP001345013">
    <property type="component" value="Unassembled WGS sequence"/>
</dbReference>
<reference evidence="7 8" key="1">
    <citation type="submission" date="2023-08" db="EMBL/GenBank/DDBJ databases">
        <title>Black Yeasts Isolated from many extreme environments.</title>
        <authorList>
            <person name="Coleine C."/>
            <person name="Stajich J.E."/>
            <person name="Selbmann L."/>
        </authorList>
    </citation>
    <scope>NUCLEOTIDE SEQUENCE [LARGE SCALE GENOMIC DNA]</scope>
    <source>
        <strain evidence="7 8">CCFEE 5885</strain>
    </source>
</reference>
<dbReference type="PANTHER" id="PTHR16631:SF13">
    <property type="entry name" value="GLUCAN ENDO-1,3-BETA-GLUCOSIDASE EGLC-RELATED"/>
    <property type="match status" value="1"/>
</dbReference>
<feature type="chain" id="PRO_5045632859" description="glucan endo-1,3-beta-D-glucosidase" evidence="6">
    <location>
        <begin position="19"/>
        <end position="318"/>
    </location>
</feature>
<comment type="caution">
    <text evidence="7">The sequence shown here is derived from an EMBL/GenBank/DDBJ whole genome shotgun (WGS) entry which is preliminary data.</text>
</comment>
<keyword evidence="8" id="KW-1185">Reference proteome</keyword>
<evidence type="ECO:0000256" key="5">
    <source>
        <dbReference type="ARBA" id="ARBA00022801"/>
    </source>
</evidence>
<dbReference type="SUPFAM" id="SSF51445">
    <property type="entry name" value="(Trans)glycosidases"/>
    <property type="match status" value="1"/>
</dbReference>
<proteinExistence type="inferred from homology"/>
<feature type="signal peptide" evidence="6">
    <location>
        <begin position="1"/>
        <end position="18"/>
    </location>
</feature>
<keyword evidence="6" id="KW-0732">Signal</keyword>
<keyword evidence="5" id="KW-0378">Hydrolase</keyword>
<dbReference type="Gene3D" id="3.20.20.80">
    <property type="entry name" value="Glycosidases"/>
    <property type="match status" value="1"/>
</dbReference>
<comment type="similarity">
    <text evidence="3">Belongs to the glycosyl hydrolase 17 family.</text>
</comment>
<evidence type="ECO:0000256" key="1">
    <source>
        <dbReference type="ARBA" id="ARBA00000382"/>
    </source>
</evidence>
<evidence type="ECO:0000313" key="8">
    <source>
        <dbReference type="Proteomes" id="UP001345013"/>
    </source>
</evidence>
<evidence type="ECO:0000313" key="7">
    <source>
        <dbReference type="EMBL" id="KAK5079654.1"/>
    </source>
</evidence>
<evidence type="ECO:0000256" key="6">
    <source>
        <dbReference type="SAM" id="SignalP"/>
    </source>
</evidence>
<dbReference type="EC" id="3.2.1.39" evidence="4"/>
<comment type="catalytic activity">
    <reaction evidence="1">
        <text>Hydrolysis of (1-&gt;3)-beta-D-glucosidic linkages in (1-&gt;3)-beta-D-glucans.</text>
        <dbReference type="EC" id="3.2.1.39"/>
    </reaction>
</comment>
<dbReference type="EMBL" id="JAVRRG010000180">
    <property type="protein sequence ID" value="KAK5079654.1"/>
    <property type="molecule type" value="Genomic_DNA"/>
</dbReference>
<evidence type="ECO:0000256" key="4">
    <source>
        <dbReference type="ARBA" id="ARBA00012780"/>
    </source>
</evidence>
<sequence>MRFAPILALATQAVTTLAAVKGFNYGATFSDGTIKKQNNFEDEFNSAKNLVGNSFTSARLYTMIQGDTNGVIEAIPAAINTQTSLLLGLWTSAGADTVNSEVQHLVDAVNQYGTAFTDLVIGISVGSEDVYRTTELGIASNVGPGVLPNTLVDYIGQVRSAISGTALNGKPVGHVDTYNTWTNTTYTAELTAAVDFIGVDAYPYYESTKANSIDNAARIFWEDFNEVVAVDQGKPVWVTETGWPVQGPTMNQAVANVANAERYFQELGCDLWTGGINTWWFTLQDDQPVVPAGNVVFGVTGPGLPPPTTPRYDLSCPA</sequence>
<organism evidence="7 8">
    <name type="scientific">Lithohypha guttulata</name>
    <dbReference type="NCBI Taxonomy" id="1690604"/>
    <lineage>
        <taxon>Eukaryota</taxon>
        <taxon>Fungi</taxon>
        <taxon>Dikarya</taxon>
        <taxon>Ascomycota</taxon>
        <taxon>Pezizomycotina</taxon>
        <taxon>Eurotiomycetes</taxon>
        <taxon>Chaetothyriomycetidae</taxon>
        <taxon>Chaetothyriales</taxon>
        <taxon>Trichomeriaceae</taxon>
        <taxon>Lithohypha</taxon>
    </lineage>
</organism>
<dbReference type="InterPro" id="IPR017853">
    <property type="entry name" value="GH"/>
</dbReference>
<name>A0ABR0JY19_9EURO</name>
<dbReference type="PANTHER" id="PTHR16631">
    <property type="entry name" value="GLUCAN 1,3-BETA-GLUCOSIDASE"/>
    <property type="match status" value="1"/>
</dbReference>
<comment type="subcellular location">
    <subcellularLocation>
        <location evidence="2">Cell envelope</location>
    </subcellularLocation>
</comment>
<evidence type="ECO:0000256" key="2">
    <source>
        <dbReference type="ARBA" id="ARBA00004196"/>
    </source>
</evidence>
<protein>
    <recommendedName>
        <fullName evidence="4">glucan endo-1,3-beta-D-glucosidase</fullName>
        <ecNumber evidence="4">3.2.1.39</ecNumber>
    </recommendedName>
</protein>
<gene>
    <name evidence="7" type="ORF">LTR24_009082</name>
</gene>